<gene>
    <name evidence="3" type="ORF">KCU98_g9053</name>
</gene>
<evidence type="ECO:0000313" key="3">
    <source>
        <dbReference type="EMBL" id="KAG9979018.1"/>
    </source>
</evidence>
<dbReference type="Proteomes" id="UP000729357">
    <property type="component" value="Unassembled WGS sequence"/>
</dbReference>
<name>A0A9P8FRE8_AURME</name>
<reference evidence="3" key="1">
    <citation type="journal article" date="2021" name="J Fungi (Basel)">
        <title>Virulence traits and population genomics of the black yeast Aureobasidium melanogenum.</title>
        <authorList>
            <person name="Cernosa A."/>
            <person name="Sun X."/>
            <person name="Gostincar C."/>
            <person name="Fang C."/>
            <person name="Gunde-Cimerman N."/>
            <person name="Song Z."/>
        </authorList>
    </citation>
    <scope>NUCLEOTIDE SEQUENCE</scope>
    <source>
        <strain evidence="3">EXF-9298</strain>
    </source>
</reference>
<proteinExistence type="inferred from homology"/>
<dbReference type="EMBL" id="JAHFXS010001194">
    <property type="protein sequence ID" value="KAG9979018.1"/>
    <property type="molecule type" value="Genomic_DNA"/>
</dbReference>
<protein>
    <recommendedName>
        <fullName evidence="2">Cullin N-terminal domain-containing protein</fullName>
    </recommendedName>
</protein>
<feature type="non-terminal residue" evidence="3">
    <location>
        <position position="178"/>
    </location>
</feature>
<evidence type="ECO:0000259" key="2">
    <source>
        <dbReference type="Pfam" id="PF00888"/>
    </source>
</evidence>
<comment type="caution">
    <text evidence="3">The sequence shown here is derived from an EMBL/GenBank/DDBJ whole genome shotgun (WGS) entry which is preliminary data.</text>
</comment>
<evidence type="ECO:0000256" key="1">
    <source>
        <dbReference type="ARBA" id="ARBA00006019"/>
    </source>
</evidence>
<sequence>MRTYTMIFDYCVTTKTASKDGSSTVPTIEDLYRSSERETKNRCVLVREIIFILTTDVIDNNKALQEILARYNFQWQRYTQATQLVRNLMQFVERHWIRRVIDEKRKDIHLIRDLHDKIWREQVLQVDTRSATTELRNGQLVDAVRIIQEQGKERTDRDEELIDTFVNSLATLDIALDT</sequence>
<dbReference type="InterPro" id="IPR001373">
    <property type="entry name" value="Cullin_N"/>
</dbReference>
<comment type="similarity">
    <text evidence="1">Belongs to the cullin family.</text>
</comment>
<dbReference type="InterPro" id="IPR016159">
    <property type="entry name" value="Cullin_repeat-like_dom_sf"/>
</dbReference>
<keyword evidence="4" id="KW-1185">Reference proteome</keyword>
<evidence type="ECO:0000313" key="4">
    <source>
        <dbReference type="Proteomes" id="UP000729357"/>
    </source>
</evidence>
<accession>A0A9P8FRE8</accession>
<dbReference type="AlphaFoldDB" id="A0A9P8FRE8"/>
<organism evidence="3 4">
    <name type="scientific">Aureobasidium melanogenum</name>
    <name type="common">Aureobasidium pullulans var. melanogenum</name>
    <dbReference type="NCBI Taxonomy" id="46634"/>
    <lineage>
        <taxon>Eukaryota</taxon>
        <taxon>Fungi</taxon>
        <taxon>Dikarya</taxon>
        <taxon>Ascomycota</taxon>
        <taxon>Pezizomycotina</taxon>
        <taxon>Dothideomycetes</taxon>
        <taxon>Dothideomycetidae</taxon>
        <taxon>Dothideales</taxon>
        <taxon>Saccotheciaceae</taxon>
        <taxon>Aureobasidium</taxon>
    </lineage>
</organism>
<dbReference type="SUPFAM" id="SSF74788">
    <property type="entry name" value="Cullin repeat-like"/>
    <property type="match status" value="1"/>
</dbReference>
<feature type="domain" description="Cullin N-terminal" evidence="2">
    <location>
        <begin position="2"/>
        <end position="172"/>
    </location>
</feature>
<dbReference type="Gene3D" id="1.20.1310.10">
    <property type="entry name" value="Cullin Repeats"/>
    <property type="match status" value="1"/>
</dbReference>
<dbReference type="Pfam" id="PF00888">
    <property type="entry name" value="Cullin"/>
    <property type="match status" value="1"/>
</dbReference>
<reference evidence="3" key="2">
    <citation type="submission" date="2021-08" db="EMBL/GenBank/DDBJ databases">
        <authorList>
            <person name="Gostincar C."/>
            <person name="Sun X."/>
            <person name="Song Z."/>
            <person name="Gunde-Cimerman N."/>
        </authorList>
    </citation>
    <scope>NUCLEOTIDE SEQUENCE</scope>
    <source>
        <strain evidence="3">EXF-9298</strain>
    </source>
</reference>